<dbReference type="PANTHER" id="PTHR43877">
    <property type="entry name" value="AMINOALKYLPHOSPHONATE N-ACETYLTRANSFERASE-RELATED-RELATED"/>
    <property type="match status" value="1"/>
</dbReference>
<dbReference type="Pfam" id="PF00583">
    <property type="entry name" value="Acetyltransf_1"/>
    <property type="match status" value="1"/>
</dbReference>
<keyword evidence="2" id="KW-0012">Acyltransferase</keyword>
<protein>
    <submittedName>
        <fullName evidence="4">GNAT family N-acetyltransferase</fullName>
    </submittedName>
</protein>
<evidence type="ECO:0000259" key="3">
    <source>
        <dbReference type="PROSITE" id="PS51186"/>
    </source>
</evidence>
<dbReference type="SUPFAM" id="SSF55729">
    <property type="entry name" value="Acyl-CoA N-acyltransferases (Nat)"/>
    <property type="match status" value="1"/>
</dbReference>
<dbReference type="RefSeq" id="WP_249893894.1">
    <property type="nucleotide sequence ID" value="NZ_CP082904.1"/>
</dbReference>
<keyword evidence="1" id="KW-0808">Transferase</keyword>
<proteinExistence type="predicted"/>
<name>A0ABY4REV4_9GAMM</name>
<reference evidence="4" key="1">
    <citation type="submission" date="2021-09" db="EMBL/GenBank/DDBJ databases">
        <title>First case of bloodstream infection caused by Mixta hanseatica sp. nov., a member of the Erwiniaceae family.</title>
        <authorList>
            <person name="Both A."/>
            <person name="Huang J."/>
            <person name="Wenzel P."/>
            <person name="Aepfelbacher M."/>
            <person name="Rohde H."/>
            <person name="Christner M."/>
            <person name="Hentschke M."/>
        </authorList>
    </citation>
    <scope>NUCLEOTIDE SEQUENCE</scope>
    <source>
        <strain evidence="4">X22927</strain>
    </source>
</reference>
<evidence type="ECO:0000313" key="5">
    <source>
        <dbReference type="Proteomes" id="UP001056635"/>
    </source>
</evidence>
<dbReference type="Gene3D" id="3.40.630.30">
    <property type="match status" value="1"/>
</dbReference>
<accession>A0ABY4REV4</accession>
<dbReference type="Proteomes" id="UP001056635">
    <property type="component" value="Chromosome"/>
</dbReference>
<evidence type="ECO:0000256" key="2">
    <source>
        <dbReference type="ARBA" id="ARBA00023315"/>
    </source>
</evidence>
<organism evidence="4 5">
    <name type="scientific">Mixta hanseatica</name>
    <dbReference type="NCBI Taxonomy" id="2872648"/>
    <lineage>
        <taxon>Bacteria</taxon>
        <taxon>Pseudomonadati</taxon>
        <taxon>Pseudomonadota</taxon>
        <taxon>Gammaproteobacteria</taxon>
        <taxon>Enterobacterales</taxon>
        <taxon>Erwiniaceae</taxon>
        <taxon>Mixta</taxon>
    </lineage>
</organism>
<evidence type="ECO:0000256" key="1">
    <source>
        <dbReference type="ARBA" id="ARBA00022679"/>
    </source>
</evidence>
<dbReference type="EMBL" id="CP082904">
    <property type="protein sequence ID" value="UQY45325.1"/>
    <property type="molecule type" value="Genomic_DNA"/>
</dbReference>
<dbReference type="CDD" id="cd04301">
    <property type="entry name" value="NAT_SF"/>
    <property type="match status" value="1"/>
</dbReference>
<dbReference type="PANTHER" id="PTHR43877:SF2">
    <property type="entry name" value="AMINOALKYLPHOSPHONATE N-ACETYLTRANSFERASE-RELATED"/>
    <property type="match status" value="1"/>
</dbReference>
<dbReference type="InterPro" id="IPR050832">
    <property type="entry name" value="Bact_Acetyltransf"/>
</dbReference>
<gene>
    <name evidence="4" type="ORF">K6958_06535</name>
</gene>
<dbReference type="PROSITE" id="PS51186">
    <property type="entry name" value="GNAT"/>
    <property type="match status" value="1"/>
</dbReference>
<dbReference type="InterPro" id="IPR016181">
    <property type="entry name" value="Acyl_CoA_acyltransferase"/>
</dbReference>
<feature type="domain" description="N-acetyltransferase" evidence="3">
    <location>
        <begin position="1"/>
        <end position="145"/>
    </location>
</feature>
<evidence type="ECO:0000313" key="4">
    <source>
        <dbReference type="EMBL" id="UQY45325.1"/>
    </source>
</evidence>
<sequence length="145" mass="16386">MNIRAAQITDSYALISLLTELGYGHTGSLMHDRLEQLLNHPDERLLVAEDRQTVLGFLSLHFIPQLALAGDFARISYFCIAEGERSKGVGQHLLSHAEQLARERGCDRMEVHCHESRIKANQFYAREGYSESPRYRSKALASGQQ</sequence>
<keyword evidence="5" id="KW-1185">Reference proteome</keyword>
<dbReference type="InterPro" id="IPR000182">
    <property type="entry name" value="GNAT_dom"/>
</dbReference>